<sequence>MSLFDSISSISKVISTPNKSYLNNNKNSMAQFTENNVQSGLVSGLLFNVAESLNKAGL</sequence>
<dbReference type="EMBL" id="AAFI02000047">
    <property type="protein sequence ID" value="EAL66060.1"/>
    <property type="molecule type" value="Genomic_DNA"/>
</dbReference>
<dbReference type="InParanoid" id="Q54SL3"/>
<comment type="caution">
    <text evidence="1">The sequence shown here is derived from an EMBL/GenBank/DDBJ whole genome shotgun (WGS) entry which is preliminary data.</text>
</comment>
<dbReference type="VEuPathDB" id="AmoebaDB:DDB_G0282401"/>
<reference evidence="1 2" key="1">
    <citation type="journal article" date="2005" name="Nature">
        <title>The genome of the social amoeba Dictyostelium discoideum.</title>
        <authorList>
            <consortium name="The Dictyostelium discoideum Sequencing Consortium"/>
            <person name="Eichinger L."/>
            <person name="Pachebat J.A."/>
            <person name="Glockner G."/>
            <person name="Rajandream M.A."/>
            <person name="Sucgang R."/>
            <person name="Berriman M."/>
            <person name="Song J."/>
            <person name="Olsen R."/>
            <person name="Szafranski K."/>
            <person name="Xu Q."/>
            <person name="Tunggal B."/>
            <person name="Kummerfeld S."/>
            <person name="Madera M."/>
            <person name="Konfortov B.A."/>
            <person name="Rivero F."/>
            <person name="Bankier A.T."/>
            <person name="Lehmann R."/>
            <person name="Hamlin N."/>
            <person name="Davies R."/>
            <person name="Gaudet P."/>
            <person name="Fey P."/>
            <person name="Pilcher K."/>
            <person name="Chen G."/>
            <person name="Saunders D."/>
            <person name="Sodergren E."/>
            <person name="Davis P."/>
            <person name="Kerhornou A."/>
            <person name="Nie X."/>
            <person name="Hall N."/>
            <person name="Anjard C."/>
            <person name="Hemphill L."/>
            <person name="Bason N."/>
            <person name="Farbrother P."/>
            <person name="Desany B."/>
            <person name="Just E."/>
            <person name="Morio T."/>
            <person name="Rost R."/>
            <person name="Churcher C."/>
            <person name="Cooper J."/>
            <person name="Haydock S."/>
            <person name="van Driessche N."/>
            <person name="Cronin A."/>
            <person name="Goodhead I."/>
            <person name="Muzny D."/>
            <person name="Mourier T."/>
            <person name="Pain A."/>
            <person name="Lu M."/>
            <person name="Harper D."/>
            <person name="Lindsay R."/>
            <person name="Hauser H."/>
            <person name="James K."/>
            <person name="Quiles M."/>
            <person name="Madan Babu M."/>
            <person name="Saito T."/>
            <person name="Buchrieser C."/>
            <person name="Wardroper A."/>
            <person name="Felder M."/>
            <person name="Thangavelu M."/>
            <person name="Johnson D."/>
            <person name="Knights A."/>
            <person name="Loulseged H."/>
            <person name="Mungall K."/>
            <person name="Oliver K."/>
            <person name="Price C."/>
            <person name="Quail M.A."/>
            <person name="Urushihara H."/>
            <person name="Hernandez J."/>
            <person name="Rabbinowitsch E."/>
            <person name="Steffen D."/>
            <person name="Sanders M."/>
            <person name="Ma J."/>
            <person name="Kohara Y."/>
            <person name="Sharp S."/>
            <person name="Simmonds M."/>
            <person name="Spiegler S."/>
            <person name="Tivey A."/>
            <person name="Sugano S."/>
            <person name="White B."/>
            <person name="Walker D."/>
            <person name="Woodward J."/>
            <person name="Winckler T."/>
            <person name="Tanaka Y."/>
            <person name="Shaulsky G."/>
            <person name="Schleicher M."/>
            <person name="Weinstock G."/>
            <person name="Rosenthal A."/>
            <person name="Cox E.C."/>
            <person name="Chisholm R.L."/>
            <person name="Gibbs R."/>
            <person name="Loomis W.F."/>
            <person name="Platzer M."/>
            <person name="Kay R.R."/>
            <person name="Williams J."/>
            <person name="Dear P.H."/>
            <person name="Noegel A.A."/>
            <person name="Barrell B."/>
            <person name="Kuspa A."/>
        </authorList>
    </citation>
    <scope>NUCLEOTIDE SEQUENCE [LARGE SCALE GENOMIC DNA]</scope>
    <source>
        <strain evidence="1 2">AX4</strain>
    </source>
</reference>
<name>Q54SL3_DICDI</name>
<dbReference type="HOGENOM" id="CLU_210589_0_0_1"/>
<protein>
    <submittedName>
        <fullName evidence="1">Uncharacterized protein</fullName>
    </submittedName>
</protein>
<evidence type="ECO:0000313" key="1">
    <source>
        <dbReference type="EMBL" id="EAL66060.1"/>
    </source>
</evidence>
<evidence type="ECO:0000313" key="2">
    <source>
        <dbReference type="Proteomes" id="UP000002195"/>
    </source>
</evidence>
<dbReference type="RefSeq" id="XP_640026.1">
    <property type="nucleotide sequence ID" value="XM_634934.1"/>
</dbReference>
<organism evidence="1 2">
    <name type="scientific">Dictyostelium discoideum</name>
    <name type="common">Social amoeba</name>
    <dbReference type="NCBI Taxonomy" id="44689"/>
    <lineage>
        <taxon>Eukaryota</taxon>
        <taxon>Amoebozoa</taxon>
        <taxon>Evosea</taxon>
        <taxon>Eumycetozoa</taxon>
        <taxon>Dictyostelia</taxon>
        <taxon>Dictyosteliales</taxon>
        <taxon>Dictyosteliaceae</taxon>
        <taxon>Dictyostelium</taxon>
    </lineage>
</organism>
<dbReference type="GeneID" id="8623550"/>
<dbReference type="KEGG" id="ddi:DDB_G0282401"/>
<dbReference type="PaxDb" id="44689-DDB0204212"/>
<dbReference type="dictyBase" id="DDB_G0282401"/>
<proteinExistence type="predicted"/>
<gene>
    <name evidence="1" type="ORF">DDB_G0282401</name>
</gene>
<dbReference type="AlphaFoldDB" id="Q54SL3"/>
<dbReference type="Proteomes" id="UP000002195">
    <property type="component" value="Unassembled WGS sequence"/>
</dbReference>
<accession>Q54SL3</accession>
<keyword evidence="2" id="KW-1185">Reference proteome</keyword>
<dbReference type="PhylomeDB" id="Q54SL3"/>